<accession>A0A1L3MXZ7</accession>
<name>A0A1L3MXZ7_9BACI</name>
<keyword evidence="3" id="KW-1185">Reference proteome</keyword>
<protein>
    <recommendedName>
        <fullName evidence="4">Replication-relaxation</fullName>
    </recommendedName>
</protein>
<organism evidence="2 3">
    <name type="scientific">Bacillus weihaiensis</name>
    <dbReference type="NCBI Taxonomy" id="1547283"/>
    <lineage>
        <taxon>Bacteria</taxon>
        <taxon>Bacillati</taxon>
        <taxon>Bacillota</taxon>
        <taxon>Bacilli</taxon>
        <taxon>Bacillales</taxon>
        <taxon>Bacillaceae</taxon>
        <taxon>Bacillus</taxon>
    </lineage>
</organism>
<evidence type="ECO:0008006" key="4">
    <source>
        <dbReference type="Google" id="ProtNLM"/>
    </source>
</evidence>
<dbReference type="Proteomes" id="UP000181936">
    <property type="component" value="Plasmid unnamed"/>
</dbReference>
<dbReference type="KEGG" id="bwh:A9C19_20690"/>
<evidence type="ECO:0000256" key="1">
    <source>
        <dbReference type="SAM" id="MobiDB-lite"/>
    </source>
</evidence>
<dbReference type="AlphaFoldDB" id="A0A1L3MXZ7"/>
<dbReference type="RefSeq" id="WP_072581985.1">
    <property type="nucleotide sequence ID" value="NZ_CP016021.1"/>
</dbReference>
<gene>
    <name evidence="2" type="ORF">A9C19_20690</name>
</gene>
<dbReference type="OrthoDB" id="2903198at2"/>
<dbReference type="EMBL" id="CP016021">
    <property type="protein sequence ID" value="APH07206.1"/>
    <property type="molecule type" value="Genomic_DNA"/>
</dbReference>
<feature type="region of interest" description="Disordered" evidence="1">
    <location>
        <begin position="205"/>
        <end position="225"/>
    </location>
</feature>
<geneLocation type="plasmid" evidence="2">
    <name>unnamed</name>
</geneLocation>
<proteinExistence type="predicted"/>
<sequence length="225" mass="26561">MPLTKRDKAIIEDLNRFRVMDRDSIAHIHFKTLKNPNYAANNVLLRLLREGHLQRSTAFVPYVYFGPDVNMKKNSAKIGHFLAIVEVYKDILKYGNLHTFLVEPKYGEKGMAEPDIFCIFRRTPFFIEVQKTIYSEKQMNDKLNRYRDLYNSGIITREEWQPPEKPVFPHILIISEQRYAIDRSYPFKVIQAQSFTKFMDMMKPKEEKKTQHQKSGNGAIKIKVQ</sequence>
<reference evidence="2 3" key="1">
    <citation type="journal article" date="2016" name="Sci. Rep.">
        <title>Complete genome sequence and transcriptomic analysis of a novel marine strain Bacillus weihaiensis reveals the mechanism of brown algae degradation.</title>
        <authorList>
            <person name="Zhu Y."/>
            <person name="Chen P."/>
            <person name="Bao Y."/>
            <person name="Men Y."/>
            <person name="Zeng Y."/>
            <person name="Yang J."/>
            <person name="Sun J."/>
            <person name="Sun Y."/>
        </authorList>
    </citation>
    <scope>NUCLEOTIDE SEQUENCE [LARGE SCALE GENOMIC DNA]</scope>
    <source>
        <strain evidence="2 3">Alg07</strain>
        <plasmid evidence="3">Plasmid</plasmid>
    </source>
</reference>
<evidence type="ECO:0000313" key="3">
    <source>
        <dbReference type="Proteomes" id="UP000181936"/>
    </source>
</evidence>
<evidence type="ECO:0000313" key="2">
    <source>
        <dbReference type="EMBL" id="APH07206.1"/>
    </source>
</evidence>
<keyword evidence="2" id="KW-0614">Plasmid</keyword>